<comment type="caution">
    <text evidence="1">The sequence shown here is derived from an EMBL/GenBank/DDBJ whole genome shotgun (WGS) entry which is preliminary data.</text>
</comment>
<gene>
    <name evidence="1" type="ORF">LCGC14_0633030</name>
</gene>
<dbReference type="PANTHER" id="PTHR42280">
    <property type="entry name" value="CITG FAMILY PROTEIN"/>
    <property type="match status" value="1"/>
</dbReference>
<dbReference type="GO" id="GO:0046917">
    <property type="term" value="F:triphosphoribosyl-dephospho-CoA synthase activity"/>
    <property type="evidence" value="ECO:0007669"/>
    <property type="project" value="InterPro"/>
</dbReference>
<accession>A0A0F9RKU5</accession>
<dbReference type="Pfam" id="PF01874">
    <property type="entry name" value="CitG"/>
    <property type="match status" value="1"/>
</dbReference>
<protein>
    <recommendedName>
        <fullName evidence="2">Triphosphoribosyl-dephospho-CoA synthase</fullName>
    </recommendedName>
</protein>
<dbReference type="GO" id="GO:0005524">
    <property type="term" value="F:ATP binding"/>
    <property type="evidence" value="ECO:0007669"/>
    <property type="project" value="InterPro"/>
</dbReference>
<evidence type="ECO:0000313" key="1">
    <source>
        <dbReference type="EMBL" id="KKN50412.1"/>
    </source>
</evidence>
<dbReference type="EMBL" id="LAZR01001114">
    <property type="protein sequence ID" value="KKN50412.1"/>
    <property type="molecule type" value="Genomic_DNA"/>
</dbReference>
<name>A0A0F9RKU5_9ZZZZ</name>
<organism evidence="1">
    <name type="scientific">marine sediment metagenome</name>
    <dbReference type="NCBI Taxonomy" id="412755"/>
    <lineage>
        <taxon>unclassified sequences</taxon>
        <taxon>metagenomes</taxon>
        <taxon>ecological metagenomes</taxon>
    </lineage>
</organism>
<dbReference type="AlphaFoldDB" id="A0A0F9RKU5"/>
<sequence>MLSDSDIEEAVFWACQHEVLAPKPGNVNANSDGHNMEVEDFLKSAKAIAPVMADSTLSVGEKILRSIQSTRAVVNCNTNLGIVLLFAPLCQAAQSCTDMNFFPSKLGRILQILTVQDAILCYEAIRLAEAGGLGESKEQDISATPTVTLLEAMDMAKSRDLIAQQYVSNFNILWDLTLPALTKARNSGESVEWAAAFAYLKLLSKALDTLIVRKQSIALATTVKERALDFVNQMEQTGHYKSYSTSLNSWDKELKQEAVNPGTSADIIAATLLMYRFEQQLSDKEFQYHEALSGRH</sequence>
<evidence type="ECO:0008006" key="2">
    <source>
        <dbReference type="Google" id="ProtNLM"/>
    </source>
</evidence>
<dbReference type="InterPro" id="IPR002736">
    <property type="entry name" value="CitG"/>
</dbReference>
<dbReference type="Gene3D" id="1.10.4200.10">
    <property type="entry name" value="Triphosphoribosyl-dephospho-CoA protein"/>
    <property type="match status" value="1"/>
</dbReference>
<reference evidence="1" key="1">
    <citation type="journal article" date="2015" name="Nature">
        <title>Complex archaea that bridge the gap between prokaryotes and eukaryotes.</title>
        <authorList>
            <person name="Spang A."/>
            <person name="Saw J.H."/>
            <person name="Jorgensen S.L."/>
            <person name="Zaremba-Niedzwiedzka K."/>
            <person name="Martijn J."/>
            <person name="Lind A.E."/>
            <person name="van Eijk R."/>
            <person name="Schleper C."/>
            <person name="Guy L."/>
            <person name="Ettema T.J."/>
        </authorList>
    </citation>
    <scope>NUCLEOTIDE SEQUENCE</scope>
</reference>
<proteinExistence type="predicted"/>
<dbReference type="PANTHER" id="PTHR42280:SF1">
    <property type="entry name" value="CITG FAMILY PROTEIN"/>
    <property type="match status" value="1"/>
</dbReference>